<dbReference type="EMBL" id="BTSY01000005">
    <property type="protein sequence ID" value="GMT30447.1"/>
    <property type="molecule type" value="Genomic_DNA"/>
</dbReference>
<dbReference type="InterPro" id="IPR011333">
    <property type="entry name" value="SKP1/BTB/POZ_sf"/>
</dbReference>
<protein>
    <recommendedName>
        <fullName evidence="1">BTB domain-containing protein</fullName>
    </recommendedName>
</protein>
<dbReference type="AlphaFoldDB" id="A0AAV5WKP6"/>
<feature type="domain" description="BTB" evidence="1">
    <location>
        <begin position="68"/>
        <end position="128"/>
    </location>
</feature>
<dbReference type="PROSITE" id="PS50097">
    <property type="entry name" value="BTB"/>
    <property type="match status" value="1"/>
</dbReference>
<comment type="caution">
    <text evidence="2">The sequence shown here is derived from an EMBL/GenBank/DDBJ whole genome shotgun (WGS) entry which is preliminary data.</text>
</comment>
<dbReference type="Proteomes" id="UP001432322">
    <property type="component" value="Unassembled WGS sequence"/>
</dbReference>
<proteinExistence type="predicted"/>
<dbReference type="CDD" id="cd18186">
    <property type="entry name" value="BTB_POZ_ZBTB_KLHL-like"/>
    <property type="match status" value="1"/>
</dbReference>
<dbReference type="InterPro" id="IPR000210">
    <property type="entry name" value="BTB/POZ_dom"/>
</dbReference>
<dbReference type="Gene3D" id="3.30.710.10">
    <property type="entry name" value="Potassium Channel Kv1.1, Chain A"/>
    <property type="match status" value="1"/>
</dbReference>
<dbReference type="PANTHER" id="PTHR47022">
    <property type="entry name" value="BTB AND MATH DOMAIN-CONTAINING PROTEIN 36-RELATED"/>
    <property type="match status" value="1"/>
</dbReference>
<accession>A0AAV5WKP6</accession>
<evidence type="ECO:0000313" key="2">
    <source>
        <dbReference type="EMBL" id="GMT30447.1"/>
    </source>
</evidence>
<dbReference type="SUPFAM" id="SSF54695">
    <property type="entry name" value="POZ domain"/>
    <property type="match status" value="1"/>
</dbReference>
<gene>
    <name evidence="2" type="ORF">PFISCL1PPCAC_21744</name>
</gene>
<dbReference type="SMART" id="SM00225">
    <property type="entry name" value="BTB"/>
    <property type="match status" value="1"/>
</dbReference>
<evidence type="ECO:0000259" key="1">
    <source>
        <dbReference type="PROSITE" id="PS50097"/>
    </source>
</evidence>
<dbReference type="Pfam" id="PF00651">
    <property type="entry name" value="BTB"/>
    <property type="match status" value="1"/>
</dbReference>
<organism evidence="2 3">
    <name type="scientific">Pristionchus fissidentatus</name>
    <dbReference type="NCBI Taxonomy" id="1538716"/>
    <lineage>
        <taxon>Eukaryota</taxon>
        <taxon>Metazoa</taxon>
        <taxon>Ecdysozoa</taxon>
        <taxon>Nematoda</taxon>
        <taxon>Chromadorea</taxon>
        <taxon>Rhabditida</taxon>
        <taxon>Rhabditina</taxon>
        <taxon>Diplogasteromorpha</taxon>
        <taxon>Diplogasteroidea</taxon>
        <taxon>Neodiplogasteridae</taxon>
        <taxon>Pristionchus</taxon>
    </lineage>
</organism>
<evidence type="ECO:0000313" key="3">
    <source>
        <dbReference type="Proteomes" id="UP001432322"/>
    </source>
</evidence>
<feature type="non-terminal residue" evidence="2">
    <location>
        <position position="231"/>
    </location>
</feature>
<dbReference type="PANTHER" id="PTHR47022:SF1">
    <property type="entry name" value="BTB AND MATH DOMAIN-CONTAINING PROTEIN 36-RELATED"/>
    <property type="match status" value="1"/>
</dbReference>
<reference evidence="2" key="1">
    <citation type="submission" date="2023-10" db="EMBL/GenBank/DDBJ databases">
        <title>Genome assembly of Pristionchus species.</title>
        <authorList>
            <person name="Yoshida K."/>
            <person name="Sommer R.J."/>
        </authorList>
    </citation>
    <scope>NUCLEOTIDE SEQUENCE</scope>
    <source>
        <strain evidence="2">RS5133</strain>
    </source>
</reference>
<name>A0AAV5WKP6_9BILA</name>
<sequence length="231" mass="26556">MCMRMFLDNRSFSDWVPAINVDTLMQASEGFIKDGEIVVEARIKVHGESGDRFKLRETIDFFSPSRISDVILVVEGKKLYVSSQILARHSSYFEALLYGGFKESKKDKEIEMPDVDLMAFLTLLHLVYATGDANLDEGNVEAVLELADRFDVTRILIEVEQFLIDKNSDFNLPLRLHMADKHKLTTLQGNLMHKRSWSADDFKKIRQSDRYSLLSREAVDALFDRITERGI</sequence>
<keyword evidence="3" id="KW-1185">Reference proteome</keyword>